<evidence type="ECO:0000313" key="1">
    <source>
        <dbReference type="EMBL" id="CAG8801583.1"/>
    </source>
</evidence>
<protein>
    <submittedName>
        <fullName evidence="1">35827_t:CDS:1</fullName>
    </submittedName>
</protein>
<comment type="caution">
    <text evidence="1">The sequence shown here is derived from an EMBL/GenBank/DDBJ whole genome shotgun (WGS) entry which is preliminary data.</text>
</comment>
<accession>A0ACA9RP08</accession>
<organism evidence="1 2">
    <name type="scientific">Racocetra persica</name>
    <dbReference type="NCBI Taxonomy" id="160502"/>
    <lineage>
        <taxon>Eukaryota</taxon>
        <taxon>Fungi</taxon>
        <taxon>Fungi incertae sedis</taxon>
        <taxon>Mucoromycota</taxon>
        <taxon>Glomeromycotina</taxon>
        <taxon>Glomeromycetes</taxon>
        <taxon>Diversisporales</taxon>
        <taxon>Gigasporaceae</taxon>
        <taxon>Racocetra</taxon>
    </lineage>
</organism>
<gene>
    <name evidence="1" type="ORF">RPERSI_LOCUS21139</name>
</gene>
<reference evidence="1" key="1">
    <citation type="submission" date="2021-06" db="EMBL/GenBank/DDBJ databases">
        <authorList>
            <person name="Kallberg Y."/>
            <person name="Tangrot J."/>
            <person name="Rosling A."/>
        </authorList>
    </citation>
    <scope>NUCLEOTIDE SEQUENCE</scope>
    <source>
        <strain evidence="1">MA461A</strain>
    </source>
</reference>
<sequence>RAQDANTIQLNTFEENSFTNVSSQSKPLTEMNKQLFINHDSSANSLSQYFQNLLETKIQTSSECNLLDLAHSQDNQAFYNNKASLQFESLFKDSELELGSIYVFQNFNSSLQRLQESEI</sequence>
<dbReference type="EMBL" id="CAJVQC010061235">
    <property type="protein sequence ID" value="CAG8801583.1"/>
    <property type="molecule type" value="Genomic_DNA"/>
</dbReference>
<keyword evidence="2" id="KW-1185">Reference proteome</keyword>
<evidence type="ECO:0000313" key="2">
    <source>
        <dbReference type="Proteomes" id="UP000789920"/>
    </source>
</evidence>
<feature type="non-terminal residue" evidence="1">
    <location>
        <position position="1"/>
    </location>
</feature>
<dbReference type="Proteomes" id="UP000789920">
    <property type="component" value="Unassembled WGS sequence"/>
</dbReference>
<proteinExistence type="predicted"/>
<name>A0ACA9RP08_9GLOM</name>